<dbReference type="InterPro" id="IPR002909">
    <property type="entry name" value="IPT_dom"/>
</dbReference>
<name>A0A9W6ZJI8_9STRA</name>
<dbReference type="SMART" id="SM01411">
    <property type="entry name" value="Ephrin_rec_like"/>
    <property type="match status" value="7"/>
</dbReference>
<sequence length="1089" mass="114723">MELNIKLSVLVAFFVLPHLLVRAQLVFSPEVVADVSFTSSGPGELKWAGEVFAVECKNDGEISLLVATSSEEKGSDIYLLTHKNSGDDKTTINGGTKLTSTYPSSSSGLFTELRTVVVGAATRDGYPDIFVGQKGDGGVLKGLDNSWGGGMGFSGFDYPVYLPGTCKEILGLRLVDLDDDGCSDVVAACKHNDRIGYYKQTCVGGRPTSSIGDNWVFLHTDGFEETNGDTEDVVDVDYGDFDGDGQKDIVAVMDKAGSVGVIIFLLNDIVGSSWSAKQVITPTQEGSASSWKSGITDSNRLVSTAVCDVDQDGDLDIFLLWERGDTLALLENIGRSGSSSDDFSSTTNPGNHASSPTQVLCKDMDGDGYPDIVIANMQCGVQMLRNDGTGDFSSSLETFSSIDLYSSVRVNVADLNRDGMLDIMFGDKDTDSVRFVFNNKKCDVGYFMDKTGASLHKGGVCSPCPAGRYTTEPDLLSECYACQAGRYSSVVGPSSYPCIVCDSSSFSSEGATFCTECVYPTVSNAGKTRCEECSSGRYVTSTEMNRECAQCQAGRYSISGSTALGACDLCGVDTISLIGSSACSSCESNKFSNEGSAACSECGGGQRYNVDAGTSVRSCLPCTEGKYLSDALQSGLVEECVDCAENTFSSSSGATACASCPNGKSSSGGSSACELCQPGTFMEYVESESAFRCSICTPGRYSDEESLTTCKPCGEDTFSSAGAVSCQPCPDGKVSFSASSNCMVPCEEGFSIDQAELDCIGCSPGKYSSNGKYCTSCLVGRYGPYNEMKSSNDCIECAKGKYTDSSASTYCATCGAGTFQPFLGGQSCLPCTDGTSSGPGSSECSGIFIDEIVPNVGDTRGNETIMIRGTKLDESYARIGNKPCETLVEISNATHLFCKLPPGTGKDKSVLVTRNDDSGNLLLKDGFSYRSPVLSQVKGCGEDKTTLGMNPDGNVELDDGSVDGCPTAGRRKNGDKVTLTIVGDYFGRDAEAITVMIGGRQCLDLELSKPQVRIRCSLPFGTGEDVSVSVSVQEQVGVESLVSYIKPTVLKVEGCASEEKAAVDCLRVGGELITITGENFGPSEPIVMV</sequence>
<dbReference type="SUPFAM" id="SSF57184">
    <property type="entry name" value="Growth factor receptor domain"/>
    <property type="match status" value="2"/>
</dbReference>
<dbReference type="Pfam" id="PF01833">
    <property type="entry name" value="TIG"/>
    <property type="match status" value="2"/>
</dbReference>
<protein>
    <recommendedName>
        <fullName evidence="4">IPT/TIG domain-containing protein</fullName>
    </recommendedName>
</protein>
<dbReference type="InterPro" id="IPR013517">
    <property type="entry name" value="FG-GAP"/>
</dbReference>
<dbReference type="InterPro" id="IPR028994">
    <property type="entry name" value="Integrin_alpha_N"/>
</dbReference>
<keyword evidence="1 3" id="KW-0732">Signal</keyword>
<feature type="domain" description="IPT/TIG" evidence="4">
    <location>
        <begin position="849"/>
        <end position="918"/>
    </location>
</feature>
<evidence type="ECO:0000256" key="3">
    <source>
        <dbReference type="SAM" id="SignalP"/>
    </source>
</evidence>
<evidence type="ECO:0000256" key="2">
    <source>
        <dbReference type="SAM" id="MobiDB-lite"/>
    </source>
</evidence>
<feature type="compositionally biased region" description="Polar residues" evidence="2">
    <location>
        <begin position="346"/>
        <end position="358"/>
    </location>
</feature>
<dbReference type="Pfam" id="PF13517">
    <property type="entry name" value="FG-GAP_3"/>
    <property type="match status" value="1"/>
</dbReference>
<dbReference type="SUPFAM" id="SSF69318">
    <property type="entry name" value="Integrin alpha N-terminal domain"/>
    <property type="match status" value="1"/>
</dbReference>
<dbReference type="InterPro" id="IPR009030">
    <property type="entry name" value="Growth_fac_rcpt_cys_sf"/>
</dbReference>
<feature type="non-terminal residue" evidence="5">
    <location>
        <position position="1089"/>
    </location>
</feature>
<dbReference type="Gene3D" id="2.60.40.10">
    <property type="entry name" value="Immunoglobulins"/>
    <property type="match status" value="2"/>
</dbReference>
<keyword evidence="6" id="KW-1185">Reference proteome</keyword>
<feature type="chain" id="PRO_5040729992" description="IPT/TIG domain-containing protein" evidence="3">
    <location>
        <begin position="24"/>
        <end position="1089"/>
    </location>
</feature>
<feature type="region of interest" description="Disordered" evidence="2">
    <location>
        <begin position="336"/>
        <end position="358"/>
    </location>
</feature>
<dbReference type="Proteomes" id="UP001165082">
    <property type="component" value="Unassembled WGS sequence"/>
</dbReference>
<dbReference type="PANTHER" id="PTHR46967:SF1">
    <property type="entry name" value="KERATIN-ASSOCIATED PROTEIN 16-1-LIKE"/>
    <property type="match status" value="1"/>
</dbReference>
<comment type="caution">
    <text evidence="5">The sequence shown here is derived from an EMBL/GenBank/DDBJ whole genome shotgun (WGS) entry which is preliminary data.</text>
</comment>
<dbReference type="SUPFAM" id="SSF81296">
    <property type="entry name" value="E set domains"/>
    <property type="match status" value="1"/>
</dbReference>
<feature type="domain" description="IPT/TIG" evidence="4">
    <location>
        <begin position="974"/>
        <end position="1037"/>
    </location>
</feature>
<dbReference type="OrthoDB" id="439917at2759"/>
<evidence type="ECO:0000259" key="4">
    <source>
        <dbReference type="Pfam" id="PF01833"/>
    </source>
</evidence>
<dbReference type="InterPro" id="IPR014756">
    <property type="entry name" value="Ig_E-set"/>
</dbReference>
<evidence type="ECO:0000256" key="1">
    <source>
        <dbReference type="ARBA" id="ARBA00022729"/>
    </source>
</evidence>
<feature type="compositionally biased region" description="Low complexity" evidence="2">
    <location>
        <begin position="336"/>
        <end position="345"/>
    </location>
</feature>
<proteinExistence type="predicted"/>
<organism evidence="5 6">
    <name type="scientific">Triparma retinervis</name>
    <dbReference type="NCBI Taxonomy" id="2557542"/>
    <lineage>
        <taxon>Eukaryota</taxon>
        <taxon>Sar</taxon>
        <taxon>Stramenopiles</taxon>
        <taxon>Ochrophyta</taxon>
        <taxon>Bolidophyceae</taxon>
        <taxon>Parmales</taxon>
        <taxon>Triparmaceae</taxon>
        <taxon>Triparma</taxon>
    </lineage>
</organism>
<evidence type="ECO:0000313" key="5">
    <source>
        <dbReference type="EMBL" id="GMH55542.1"/>
    </source>
</evidence>
<reference evidence="5" key="1">
    <citation type="submission" date="2022-07" db="EMBL/GenBank/DDBJ databases">
        <title>Genome analysis of Parmales, a sister group of diatoms, reveals the evolutionary specialization of diatoms from phago-mixotrophs to photoautotrophs.</title>
        <authorList>
            <person name="Ban H."/>
            <person name="Sato S."/>
            <person name="Yoshikawa S."/>
            <person name="Kazumasa Y."/>
            <person name="Nakamura Y."/>
            <person name="Ichinomiya M."/>
            <person name="Saitoh K."/>
            <person name="Sato N."/>
            <person name="Blanc-Mathieu R."/>
            <person name="Endo H."/>
            <person name="Kuwata A."/>
            <person name="Ogata H."/>
        </authorList>
    </citation>
    <scope>NUCLEOTIDE SEQUENCE</scope>
</reference>
<dbReference type="InterPro" id="IPR013783">
    <property type="entry name" value="Ig-like_fold"/>
</dbReference>
<evidence type="ECO:0000313" key="6">
    <source>
        <dbReference type="Proteomes" id="UP001165082"/>
    </source>
</evidence>
<dbReference type="PANTHER" id="PTHR46967">
    <property type="entry name" value="INSULIN-LIKE GROWTH FACTOR BINDING PROTEIN,N-TERMINAL"/>
    <property type="match status" value="1"/>
</dbReference>
<dbReference type="AlphaFoldDB" id="A0A9W6ZJI8"/>
<feature type="signal peptide" evidence="3">
    <location>
        <begin position="1"/>
        <end position="23"/>
    </location>
</feature>
<dbReference type="CDD" id="cd00102">
    <property type="entry name" value="IPT"/>
    <property type="match status" value="1"/>
</dbReference>
<gene>
    <name evidence="5" type="ORF">TrRE_jg10652</name>
</gene>
<accession>A0A9W6ZJI8</accession>
<dbReference type="CDD" id="cd00603">
    <property type="entry name" value="IPT_PCSR"/>
    <property type="match status" value="1"/>
</dbReference>
<dbReference type="EMBL" id="BRXZ01006116">
    <property type="protein sequence ID" value="GMH55542.1"/>
    <property type="molecule type" value="Genomic_DNA"/>
</dbReference>
<dbReference type="Gene3D" id="2.10.50.10">
    <property type="entry name" value="Tumor Necrosis Factor Receptor, subunit A, domain 2"/>
    <property type="match status" value="3"/>
</dbReference>